<dbReference type="Gene3D" id="1.10.287.460">
    <property type="entry name" value="Peptidyl-prolyl cis-trans isomerase, FKBP-type, N-terminal domain"/>
    <property type="match status" value="1"/>
</dbReference>
<feature type="compositionally biased region" description="Polar residues" evidence="2">
    <location>
        <begin position="95"/>
        <end position="114"/>
    </location>
</feature>
<gene>
    <name evidence="4" type="ORF">P7U51_003494</name>
</gene>
<proteinExistence type="predicted"/>
<feature type="compositionally biased region" description="Polar residues" evidence="2">
    <location>
        <begin position="46"/>
        <end position="62"/>
    </location>
</feature>
<evidence type="ECO:0008006" key="6">
    <source>
        <dbReference type="Google" id="ProtNLM"/>
    </source>
</evidence>
<dbReference type="AlphaFoldDB" id="A0AAN4JE21"/>
<feature type="region of interest" description="Disordered" evidence="2">
    <location>
        <begin position="46"/>
        <end position="114"/>
    </location>
</feature>
<organism evidence="4 5">
    <name type="scientific">Citrobacter freundii</name>
    <dbReference type="NCBI Taxonomy" id="546"/>
    <lineage>
        <taxon>Bacteria</taxon>
        <taxon>Pseudomonadati</taxon>
        <taxon>Pseudomonadota</taxon>
        <taxon>Gammaproteobacteria</taxon>
        <taxon>Enterobacterales</taxon>
        <taxon>Enterobacteriaceae</taxon>
        <taxon>Citrobacter</taxon>
        <taxon>Citrobacter freundii complex</taxon>
    </lineage>
</organism>
<feature type="region of interest" description="Disordered" evidence="2">
    <location>
        <begin position="182"/>
        <end position="206"/>
    </location>
</feature>
<evidence type="ECO:0000256" key="2">
    <source>
        <dbReference type="SAM" id="MobiDB-lite"/>
    </source>
</evidence>
<comment type="caution">
    <text evidence="4">The sequence shown here is derived from an EMBL/GenBank/DDBJ whole genome shotgun (WGS) entry which is preliminary data.</text>
</comment>
<evidence type="ECO:0000256" key="1">
    <source>
        <dbReference type="SAM" id="Coils"/>
    </source>
</evidence>
<keyword evidence="1" id="KW-0175">Coiled coil</keyword>
<protein>
    <recommendedName>
        <fullName evidence="6">Peptidylprolyl isomerase</fullName>
    </recommendedName>
</protein>
<reference evidence="4" key="1">
    <citation type="submission" date="2024-02" db="EMBL/GenBank/DDBJ databases">
        <authorList>
            <consortium name="Clinical and Environmental Microbiology Branch: Whole genome sequencing antimicrobial resistance pathogens in the healthcare setting"/>
        </authorList>
    </citation>
    <scope>NUCLEOTIDE SEQUENCE</scope>
    <source>
        <strain evidence="4">Whole organism</strain>
    </source>
</reference>
<dbReference type="RefSeq" id="WP_204529745.1">
    <property type="nucleotide sequence ID" value="NZ_JBDYRU010000008.1"/>
</dbReference>
<sequence length="452" mass="49385">MDKKKNDLRLSVLSMVVMTAAMYTVPASGQETTLSGVLAAAENTTMTSSSLPAAENNPSQPTEGEHPVSNGQVILSNPAPLSLKEHTDETEHHTGTVSQSELPTSGLSESGTLHSTLEHKLDLSVEETSRLRETLAALKERLRTAESAENEKIAEQQKQITELSESRHALQQELAVTLSRLRSAGQEKDPPELLARNGGNSTEAKRDNLEDKMATVERQLNTLTAEWDQIKLLSGAAEKAEIAPTSEVRRPELRTEAEKQAYASGVVFSRDLARMRAVHQDLGVNLSRELMLAGINDGVNNTLLLDEQSLRDSHRALATQLASLEKEKYDAGVKQLEKMTAKSTILKRNQSMFFVQQRKGNGAVRAGNTVTFDLTESVVDGKTLRTEKGVTAVTDDSLPYIVQQALTLAGRGGEINVYCMASDVYPSGNIPEGLYPYSLLKYNVKVSMKIKK</sequence>
<evidence type="ECO:0000313" key="5">
    <source>
        <dbReference type="Proteomes" id="UP001169574"/>
    </source>
</evidence>
<feature type="chain" id="PRO_5042955525" description="Peptidylprolyl isomerase" evidence="3">
    <location>
        <begin position="30"/>
        <end position="452"/>
    </location>
</feature>
<dbReference type="EMBL" id="ABLGCN030000009">
    <property type="protein sequence ID" value="EMM7458948.1"/>
    <property type="molecule type" value="Genomic_DNA"/>
</dbReference>
<feature type="signal peptide" evidence="3">
    <location>
        <begin position="1"/>
        <end position="29"/>
    </location>
</feature>
<evidence type="ECO:0000256" key="3">
    <source>
        <dbReference type="SAM" id="SignalP"/>
    </source>
</evidence>
<name>A0AAN4JE21_CITFR</name>
<feature type="coiled-coil region" evidence="1">
    <location>
        <begin position="128"/>
        <end position="173"/>
    </location>
</feature>
<dbReference type="InterPro" id="IPR036944">
    <property type="entry name" value="PPIase_FKBP_N_sf"/>
</dbReference>
<feature type="compositionally biased region" description="Basic and acidic residues" evidence="2">
    <location>
        <begin position="83"/>
        <end position="94"/>
    </location>
</feature>
<dbReference type="SUPFAM" id="SSF54534">
    <property type="entry name" value="FKBP-like"/>
    <property type="match status" value="1"/>
</dbReference>
<dbReference type="Proteomes" id="UP001169574">
    <property type="component" value="Unassembled WGS sequence"/>
</dbReference>
<accession>A0AAN4JE21</accession>
<evidence type="ECO:0000313" key="4">
    <source>
        <dbReference type="EMBL" id="EMM7458948.1"/>
    </source>
</evidence>
<dbReference type="GO" id="GO:0006457">
    <property type="term" value="P:protein folding"/>
    <property type="evidence" value="ECO:0007669"/>
    <property type="project" value="InterPro"/>
</dbReference>
<keyword evidence="3" id="KW-0732">Signal</keyword>